<dbReference type="AlphaFoldDB" id="A0A0A9FQ98"/>
<organism evidence="1">
    <name type="scientific">Arundo donax</name>
    <name type="common">Giant reed</name>
    <name type="synonym">Donax arundinaceus</name>
    <dbReference type="NCBI Taxonomy" id="35708"/>
    <lineage>
        <taxon>Eukaryota</taxon>
        <taxon>Viridiplantae</taxon>
        <taxon>Streptophyta</taxon>
        <taxon>Embryophyta</taxon>
        <taxon>Tracheophyta</taxon>
        <taxon>Spermatophyta</taxon>
        <taxon>Magnoliopsida</taxon>
        <taxon>Liliopsida</taxon>
        <taxon>Poales</taxon>
        <taxon>Poaceae</taxon>
        <taxon>PACMAD clade</taxon>
        <taxon>Arundinoideae</taxon>
        <taxon>Arundineae</taxon>
        <taxon>Arundo</taxon>
    </lineage>
</organism>
<proteinExistence type="predicted"/>
<name>A0A0A9FQ98_ARUDO</name>
<accession>A0A0A9FQ98</accession>
<dbReference type="EMBL" id="GBRH01184457">
    <property type="protein sequence ID" value="JAE13439.1"/>
    <property type="molecule type" value="Transcribed_RNA"/>
</dbReference>
<reference evidence="1" key="2">
    <citation type="journal article" date="2015" name="Data Brief">
        <title>Shoot transcriptome of the giant reed, Arundo donax.</title>
        <authorList>
            <person name="Barrero R.A."/>
            <person name="Guerrero F.D."/>
            <person name="Moolhuijzen P."/>
            <person name="Goolsby J.A."/>
            <person name="Tidwell J."/>
            <person name="Bellgard S.E."/>
            <person name="Bellgard M.I."/>
        </authorList>
    </citation>
    <scope>NUCLEOTIDE SEQUENCE</scope>
    <source>
        <tissue evidence="1">Shoot tissue taken approximately 20 cm above the soil surface</tissue>
    </source>
</reference>
<evidence type="ECO:0000313" key="1">
    <source>
        <dbReference type="EMBL" id="JAE13439.1"/>
    </source>
</evidence>
<protein>
    <submittedName>
        <fullName evidence="1">Uncharacterized protein</fullName>
    </submittedName>
</protein>
<sequence length="44" mass="5315">MELQKTGTKLWNCKNRKQEPSFYIATRIQMIAAYFLASQHHFRK</sequence>
<reference evidence="1" key="1">
    <citation type="submission" date="2014-09" db="EMBL/GenBank/DDBJ databases">
        <authorList>
            <person name="Magalhaes I.L.F."/>
            <person name="Oliveira U."/>
            <person name="Santos F.R."/>
            <person name="Vidigal T.H.D.A."/>
            <person name="Brescovit A.D."/>
            <person name="Santos A.J."/>
        </authorList>
    </citation>
    <scope>NUCLEOTIDE SEQUENCE</scope>
    <source>
        <tissue evidence="1">Shoot tissue taken approximately 20 cm above the soil surface</tissue>
    </source>
</reference>